<dbReference type="SUPFAM" id="SSF57850">
    <property type="entry name" value="RING/U-box"/>
    <property type="match status" value="1"/>
</dbReference>
<dbReference type="SMART" id="SM00589">
    <property type="entry name" value="PRY"/>
    <property type="match status" value="1"/>
</dbReference>
<dbReference type="Proteomes" id="UP000314980">
    <property type="component" value="Unassembled WGS sequence"/>
</dbReference>
<dbReference type="InterPro" id="IPR013083">
    <property type="entry name" value="Znf_RING/FYVE/PHD"/>
</dbReference>
<dbReference type="PROSITE" id="PS50188">
    <property type="entry name" value="B302_SPRY"/>
    <property type="match status" value="1"/>
</dbReference>
<dbReference type="Ensembl" id="ENSLCAT00010057917.1">
    <property type="protein sequence ID" value="ENSLCAP00010056378.1"/>
    <property type="gene ID" value="ENSLCAG00010026315.1"/>
</dbReference>
<dbReference type="PRINTS" id="PR01407">
    <property type="entry name" value="BUTYPHLNCDUF"/>
</dbReference>
<dbReference type="PANTHER" id="PTHR24103">
    <property type="entry name" value="E3 UBIQUITIN-PROTEIN LIGASE TRIM"/>
    <property type="match status" value="1"/>
</dbReference>
<dbReference type="PROSITE" id="PS00518">
    <property type="entry name" value="ZF_RING_1"/>
    <property type="match status" value="1"/>
</dbReference>
<evidence type="ECO:0000313" key="8">
    <source>
        <dbReference type="Ensembl" id="ENSLCAP00010056378.1"/>
    </source>
</evidence>
<dbReference type="InterPro" id="IPR003879">
    <property type="entry name" value="Butyrophylin_SPRY"/>
</dbReference>
<evidence type="ECO:0000313" key="9">
    <source>
        <dbReference type="Proteomes" id="UP000314980"/>
    </source>
</evidence>
<keyword evidence="2 4" id="KW-0863">Zinc-finger</keyword>
<sequence length="444" mass="50134">MSAATCLLSEEQFLCSICLDVFSSPVTLQCGHNFCKKCITENWRINRKCSALKSCVVCLASYCETHLERHQTVTGLKRHKLFDPLDNLEDRLCTRHGELMELFCKTDQMCVCQLCNELDHESHDVVPLREEWEGKKTELGKTEAEFQQMIQERQLKIEELRQSTKLSKEGADKETADGVHVFSALMQLVETGLADLTEHIKKRQKTAAKHAEVFSKELDKEISDLHQLSFEGTVARAVAQLKETLSKEMMKLLEVELERVQQYAVDVTLDPKTAHPKLILSDDGKEVSHSDVEKNLPDNPDRFSYCVIVLGKQSFSSGRFYYEVEVEGKTKWDLGVASVSANRKGQITSSPEAGYWTLQLRNGNEYVALADPDIVLSLKSQPQKVGVFVDYEEGVVSFYDVGAADMIYSFTGCSFTDKLYPFFSPCFNDGAKKLCSSATVIYNF</sequence>
<dbReference type="Pfam" id="PF25600">
    <property type="entry name" value="TRIM_CC"/>
    <property type="match status" value="1"/>
</dbReference>
<feature type="domain" description="B30.2/SPRY" evidence="7">
    <location>
        <begin position="247"/>
        <end position="441"/>
    </location>
</feature>
<evidence type="ECO:0000259" key="6">
    <source>
        <dbReference type="PROSITE" id="PS50119"/>
    </source>
</evidence>
<dbReference type="Gene3D" id="3.30.40.10">
    <property type="entry name" value="Zinc/RING finger domain, C3HC4 (zinc finger)"/>
    <property type="match status" value="1"/>
</dbReference>
<dbReference type="InterPro" id="IPR027370">
    <property type="entry name" value="Znf-RING_euk"/>
</dbReference>
<dbReference type="InterPro" id="IPR017907">
    <property type="entry name" value="Znf_RING_CS"/>
</dbReference>
<evidence type="ECO:0000256" key="3">
    <source>
        <dbReference type="ARBA" id="ARBA00022833"/>
    </source>
</evidence>
<feature type="domain" description="RING-type" evidence="5">
    <location>
        <begin position="15"/>
        <end position="58"/>
    </location>
</feature>
<dbReference type="SUPFAM" id="SSF49899">
    <property type="entry name" value="Concanavalin A-like lectins/glucanases"/>
    <property type="match status" value="1"/>
</dbReference>
<dbReference type="SUPFAM" id="SSF57845">
    <property type="entry name" value="B-box zinc-binding domain"/>
    <property type="match status" value="1"/>
</dbReference>
<evidence type="ECO:0000259" key="5">
    <source>
        <dbReference type="PROSITE" id="PS50089"/>
    </source>
</evidence>
<reference evidence="8" key="3">
    <citation type="submission" date="2025-09" db="UniProtKB">
        <authorList>
            <consortium name="Ensembl"/>
        </authorList>
    </citation>
    <scope>IDENTIFICATION</scope>
</reference>
<dbReference type="InterPro" id="IPR050143">
    <property type="entry name" value="TRIM/RBCC"/>
</dbReference>
<dbReference type="Pfam" id="PF13445">
    <property type="entry name" value="zf-RING_UBOX"/>
    <property type="match status" value="1"/>
</dbReference>
<dbReference type="Gene3D" id="3.30.160.60">
    <property type="entry name" value="Classic Zinc Finger"/>
    <property type="match status" value="1"/>
</dbReference>
<evidence type="ECO:0000256" key="2">
    <source>
        <dbReference type="ARBA" id="ARBA00022771"/>
    </source>
</evidence>
<dbReference type="GO" id="GO:0008270">
    <property type="term" value="F:zinc ion binding"/>
    <property type="evidence" value="ECO:0007669"/>
    <property type="project" value="UniProtKB-KW"/>
</dbReference>
<name>A0A4W6G0P0_LATCA</name>
<dbReference type="PROSITE" id="PS50089">
    <property type="entry name" value="ZF_RING_2"/>
    <property type="match status" value="1"/>
</dbReference>
<dbReference type="InterPro" id="IPR003877">
    <property type="entry name" value="SPRY_dom"/>
</dbReference>
<dbReference type="InterPro" id="IPR001841">
    <property type="entry name" value="Znf_RING"/>
</dbReference>
<dbReference type="InParanoid" id="A0A4W6G0P0"/>
<feature type="domain" description="B box-type" evidence="6">
    <location>
        <begin position="88"/>
        <end position="128"/>
    </location>
</feature>
<dbReference type="InterPro" id="IPR001870">
    <property type="entry name" value="B30.2/SPRY"/>
</dbReference>
<dbReference type="AlphaFoldDB" id="A0A4W6G0P0"/>
<organism evidence="8 9">
    <name type="scientific">Lates calcarifer</name>
    <name type="common">Barramundi</name>
    <name type="synonym">Holocentrus calcarifer</name>
    <dbReference type="NCBI Taxonomy" id="8187"/>
    <lineage>
        <taxon>Eukaryota</taxon>
        <taxon>Metazoa</taxon>
        <taxon>Chordata</taxon>
        <taxon>Craniata</taxon>
        <taxon>Vertebrata</taxon>
        <taxon>Euteleostomi</taxon>
        <taxon>Actinopterygii</taxon>
        <taxon>Neopterygii</taxon>
        <taxon>Teleostei</taxon>
        <taxon>Neoteleostei</taxon>
        <taxon>Acanthomorphata</taxon>
        <taxon>Carangaria</taxon>
        <taxon>Carangaria incertae sedis</taxon>
        <taxon>Centropomidae</taxon>
        <taxon>Lates</taxon>
    </lineage>
</organism>
<dbReference type="SMART" id="SM00449">
    <property type="entry name" value="SPRY"/>
    <property type="match status" value="1"/>
</dbReference>
<dbReference type="InterPro" id="IPR013320">
    <property type="entry name" value="ConA-like_dom_sf"/>
</dbReference>
<keyword evidence="9" id="KW-1185">Reference proteome</keyword>
<dbReference type="Pfam" id="PF13765">
    <property type="entry name" value="PRY"/>
    <property type="match status" value="1"/>
</dbReference>
<dbReference type="GeneTree" id="ENSGT01040000240400"/>
<dbReference type="CDD" id="cd19769">
    <property type="entry name" value="Bbox2_TRIM16-like"/>
    <property type="match status" value="1"/>
</dbReference>
<dbReference type="CDD" id="cd13733">
    <property type="entry name" value="SPRY_PRY_C-I_1"/>
    <property type="match status" value="1"/>
</dbReference>
<dbReference type="InterPro" id="IPR043136">
    <property type="entry name" value="B30.2/SPRY_sf"/>
</dbReference>
<dbReference type="Pfam" id="PF00622">
    <property type="entry name" value="SPRY"/>
    <property type="match status" value="1"/>
</dbReference>
<dbReference type="Gene3D" id="2.60.120.920">
    <property type="match status" value="1"/>
</dbReference>
<dbReference type="SMART" id="SM00336">
    <property type="entry name" value="BBOX"/>
    <property type="match status" value="1"/>
</dbReference>
<protein>
    <submittedName>
        <fullName evidence="8">Uncharacterized protein</fullName>
    </submittedName>
</protein>
<evidence type="ECO:0000259" key="7">
    <source>
        <dbReference type="PROSITE" id="PS50188"/>
    </source>
</evidence>
<accession>A0A4W6G0P0</accession>
<keyword evidence="1" id="KW-0479">Metal-binding</keyword>
<dbReference type="Pfam" id="PF00643">
    <property type="entry name" value="zf-B_box"/>
    <property type="match status" value="1"/>
</dbReference>
<reference evidence="9" key="1">
    <citation type="submission" date="2015-09" db="EMBL/GenBank/DDBJ databases">
        <authorList>
            <person name="Sai Rama Sridatta P."/>
        </authorList>
    </citation>
    <scope>NUCLEOTIDE SEQUENCE [LARGE SCALE GENOMIC DNA]</scope>
</reference>
<dbReference type="PROSITE" id="PS50119">
    <property type="entry name" value="ZF_BBOX"/>
    <property type="match status" value="1"/>
</dbReference>
<reference evidence="8" key="2">
    <citation type="submission" date="2025-08" db="UniProtKB">
        <authorList>
            <consortium name="Ensembl"/>
        </authorList>
    </citation>
    <scope>IDENTIFICATION</scope>
</reference>
<evidence type="ECO:0000256" key="1">
    <source>
        <dbReference type="ARBA" id="ARBA00022723"/>
    </source>
</evidence>
<dbReference type="InterPro" id="IPR000315">
    <property type="entry name" value="Znf_B-box"/>
</dbReference>
<proteinExistence type="predicted"/>
<dbReference type="InterPro" id="IPR006574">
    <property type="entry name" value="PRY"/>
</dbReference>
<dbReference type="FunFam" id="2.60.120.920:FF:000004">
    <property type="entry name" value="Butyrophilin subfamily 1 member A1"/>
    <property type="match status" value="1"/>
</dbReference>
<evidence type="ECO:0000256" key="4">
    <source>
        <dbReference type="PROSITE-ProRule" id="PRU00024"/>
    </source>
</evidence>
<dbReference type="InterPro" id="IPR058030">
    <property type="entry name" value="TRIM8/14/16/25/29/45/65_CC"/>
</dbReference>
<dbReference type="SMART" id="SM00184">
    <property type="entry name" value="RING"/>
    <property type="match status" value="1"/>
</dbReference>
<keyword evidence="3" id="KW-0862">Zinc</keyword>